<accession>Q0IRN0</accession>
<dbReference type="Proteomes" id="UP000000763">
    <property type="component" value="Chromosome 11"/>
</dbReference>
<dbReference type="KEGG" id="dosa:Os11g0614900"/>
<sequence>PNKHQHTHLLPLFVFPQFKKRRRERGGGGEKVLDCSGGGGMWGRQYWGGGRRPSGGGGGVVVMFAWLSSQERQVRAYVELYAALGWACLVCHSEFLTLFFPDKAAMLADRVLAELVKELKVRPVPVVFASFSGGPKGCTYKVLQLIERRCEGQLSLEEYQLVRDCLCGQMYDSSPVDFVSDLGTRFLLHPSVLKMSQPPRILSWMTRGIASGLDTLFIGKFEAQRAEYWDTLYSSVVCHSVLSVTCNLIVNGSVCGYLSKHWSIVLSACWSNTHILF</sequence>
<dbReference type="PANTHER" id="PTHR12265">
    <property type="entry name" value="TRANSMEMBRANE PROTEIN 53"/>
    <property type="match status" value="1"/>
</dbReference>
<protein>
    <submittedName>
        <fullName evidence="1">Os11g0614900 protein</fullName>
    </submittedName>
</protein>
<gene>
    <name evidence="1" type="ordered locus">Os11g0614900</name>
</gene>
<evidence type="ECO:0000313" key="2">
    <source>
        <dbReference type="Proteomes" id="UP000000763"/>
    </source>
</evidence>
<dbReference type="InterPro" id="IPR008547">
    <property type="entry name" value="DUF829_TMEM53"/>
</dbReference>
<proteinExistence type="predicted"/>
<reference evidence="2" key="2">
    <citation type="journal article" date="2008" name="Nucleic Acids Res.">
        <title>The rice annotation project database (RAP-DB): 2008 update.</title>
        <authorList>
            <consortium name="The rice annotation project (RAP)"/>
        </authorList>
    </citation>
    <scope>GENOME REANNOTATION</scope>
    <source>
        <strain evidence="2">cv. Nipponbare</strain>
    </source>
</reference>
<dbReference type="AlphaFoldDB" id="Q0IRN0"/>
<dbReference type="Pfam" id="PF05705">
    <property type="entry name" value="DUF829"/>
    <property type="match status" value="2"/>
</dbReference>
<reference evidence="1 2" key="1">
    <citation type="journal article" date="2005" name="Nature">
        <title>The map-based sequence of the rice genome.</title>
        <authorList>
            <consortium name="International rice genome sequencing project (IRGSP)"/>
            <person name="Matsumoto T."/>
            <person name="Wu J."/>
            <person name="Kanamori H."/>
            <person name="Katayose Y."/>
            <person name="Fujisawa M."/>
            <person name="Namiki N."/>
            <person name="Mizuno H."/>
            <person name="Yamamoto K."/>
            <person name="Antonio B.A."/>
            <person name="Baba T."/>
            <person name="Sakata K."/>
            <person name="Nagamura Y."/>
            <person name="Aoki H."/>
            <person name="Arikawa K."/>
            <person name="Arita K."/>
            <person name="Bito T."/>
            <person name="Chiden Y."/>
            <person name="Fujitsuka N."/>
            <person name="Fukunaka R."/>
            <person name="Hamada M."/>
            <person name="Harada C."/>
            <person name="Hayashi A."/>
            <person name="Hijishita S."/>
            <person name="Honda M."/>
            <person name="Hosokawa S."/>
            <person name="Ichikawa Y."/>
            <person name="Idonuma A."/>
            <person name="Iijima M."/>
            <person name="Ikeda M."/>
            <person name="Ikeno M."/>
            <person name="Ito K."/>
            <person name="Ito S."/>
            <person name="Ito T."/>
            <person name="Ito Y."/>
            <person name="Ito Y."/>
            <person name="Iwabuchi A."/>
            <person name="Kamiya K."/>
            <person name="Karasawa W."/>
            <person name="Kurita K."/>
            <person name="Katagiri S."/>
            <person name="Kikuta A."/>
            <person name="Kobayashi H."/>
            <person name="Kobayashi N."/>
            <person name="Machita K."/>
            <person name="Maehara T."/>
            <person name="Masukawa M."/>
            <person name="Mizubayashi T."/>
            <person name="Mukai Y."/>
            <person name="Nagasaki H."/>
            <person name="Nagata Y."/>
            <person name="Naito S."/>
            <person name="Nakashima M."/>
            <person name="Nakama Y."/>
            <person name="Nakamichi Y."/>
            <person name="Nakamura M."/>
            <person name="Meguro A."/>
            <person name="Negishi M."/>
            <person name="Ohta I."/>
            <person name="Ohta T."/>
            <person name="Okamoto M."/>
            <person name="Ono N."/>
            <person name="Saji S."/>
            <person name="Sakaguchi M."/>
            <person name="Sakai K."/>
            <person name="Shibata M."/>
            <person name="Shimokawa T."/>
            <person name="Song J."/>
            <person name="Takazaki Y."/>
            <person name="Terasawa K."/>
            <person name="Tsugane M."/>
            <person name="Tsuji K."/>
            <person name="Ueda S."/>
            <person name="Waki K."/>
            <person name="Yamagata H."/>
            <person name="Yamamoto M."/>
            <person name="Yamamoto S."/>
            <person name="Yamane H."/>
            <person name="Yoshiki S."/>
            <person name="Yoshihara R."/>
            <person name="Yukawa K."/>
            <person name="Zhong H."/>
            <person name="Yano M."/>
            <person name="Yuan Q."/>
            <person name="Ouyang S."/>
            <person name="Liu J."/>
            <person name="Jones K.M."/>
            <person name="Gansberger K."/>
            <person name="Moffat K."/>
            <person name="Hill J."/>
            <person name="Bera J."/>
            <person name="Fadrosh D."/>
            <person name="Jin S."/>
            <person name="Johri S."/>
            <person name="Kim M."/>
            <person name="Overton L."/>
            <person name="Reardon M."/>
            <person name="Tsitrin T."/>
            <person name="Vuong H."/>
            <person name="Weaver B."/>
            <person name="Ciecko A."/>
            <person name="Tallon L."/>
            <person name="Jackson J."/>
            <person name="Pai G."/>
            <person name="Aken S.V."/>
            <person name="Utterback T."/>
            <person name="Reidmuller S."/>
            <person name="Feldblyum T."/>
            <person name="Hsiao J."/>
            <person name="Zismann V."/>
            <person name="Iobst S."/>
            <person name="de Vazeille A.R."/>
            <person name="Buell C.R."/>
            <person name="Ying K."/>
            <person name="Li Y."/>
            <person name="Lu T."/>
            <person name="Huang Y."/>
            <person name="Zhao Q."/>
            <person name="Feng Q."/>
            <person name="Zhang L."/>
            <person name="Zhu J."/>
            <person name="Weng Q."/>
            <person name="Mu J."/>
            <person name="Lu Y."/>
            <person name="Fan D."/>
            <person name="Liu Y."/>
            <person name="Guan J."/>
            <person name="Zhang Y."/>
            <person name="Yu S."/>
            <person name="Liu X."/>
            <person name="Zhang Y."/>
            <person name="Hong G."/>
            <person name="Han B."/>
            <person name="Choisne N."/>
            <person name="Demange N."/>
            <person name="Orjeda G."/>
            <person name="Samain S."/>
            <person name="Cattolico L."/>
            <person name="Pelletier E."/>
            <person name="Couloux A."/>
            <person name="Segurens B."/>
            <person name="Wincker P."/>
            <person name="D'Hont A."/>
            <person name="Scarpelli C."/>
            <person name="Weissenbach J."/>
            <person name="Salanoubat M."/>
            <person name="Quetier F."/>
            <person name="Yu Y."/>
            <person name="Kim H.R."/>
            <person name="Rambo T."/>
            <person name="Currie J."/>
            <person name="Collura K."/>
            <person name="Luo M."/>
            <person name="Yang T."/>
            <person name="Ammiraju J.S.S."/>
            <person name="Engler F."/>
            <person name="Soderlund C."/>
            <person name="Wing R.A."/>
            <person name="Palmer L.E."/>
            <person name="de la Bastide M."/>
            <person name="Spiegel L."/>
            <person name="Nascimento L."/>
            <person name="Zutavern T."/>
            <person name="O'Shaughnessy A."/>
            <person name="Dike S."/>
            <person name="Dedhia N."/>
            <person name="Preston R."/>
            <person name="Balija V."/>
            <person name="McCombie W.R."/>
            <person name="Chow T."/>
            <person name="Chen H."/>
            <person name="Chung M."/>
            <person name="Chen C."/>
            <person name="Shaw J."/>
            <person name="Wu H."/>
            <person name="Hsiao K."/>
            <person name="Chao Y."/>
            <person name="Chu M."/>
            <person name="Cheng C."/>
            <person name="Hour A."/>
            <person name="Lee P."/>
            <person name="Lin S."/>
            <person name="Lin Y."/>
            <person name="Liou J."/>
            <person name="Liu S."/>
            <person name="Hsing Y."/>
            <person name="Raghuvanshi S."/>
            <person name="Mohanty A."/>
            <person name="Bharti A.K."/>
            <person name="Gaur A."/>
            <person name="Gupta V."/>
            <person name="Kumar D."/>
            <person name="Ravi V."/>
            <person name="Vij S."/>
            <person name="Kapur A."/>
            <person name="Khurana P."/>
            <person name="Khurana P."/>
            <person name="Khurana J.P."/>
            <person name="Tyagi A.K."/>
            <person name="Gaikwad K."/>
            <person name="Singh A."/>
            <person name="Dalal V."/>
            <person name="Srivastava S."/>
            <person name="Dixit A."/>
            <person name="Pal A.K."/>
            <person name="Ghazi I.A."/>
            <person name="Yadav M."/>
            <person name="Pandit A."/>
            <person name="Bhargava A."/>
            <person name="Sureshbabu K."/>
            <person name="Batra K."/>
            <person name="Sharma T.R."/>
            <person name="Mohapatra T."/>
            <person name="Singh N.K."/>
            <person name="Messing J."/>
            <person name="Nelson A.B."/>
            <person name="Fuks G."/>
            <person name="Kavchok S."/>
            <person name="Keizer G."/>
            <person name="Linton E."/>
            <person name="Llaca V."/>
            <person name="Song R."/>
            <person name="Tanyolac B."/>
            <person name="Young S."/>
            <person name="Ho-Il K."/>
            <person name="Hahn J.H."/>
            <person name="Sangsakoo G."/>
            <person name="Vanavichit A."/>
            <person name="de Mattos Luiz.A.T."/>
            <person name="Zimmer P.D."/>
            <person name="Malone G."/>
            <person name="Dellagostin O."/>
            <person name="de Oliveira A.C."/>
            <person name="Bevan M."/>
            <person name="Bancroft I."/>
            <person name="Minx P."/>
            <person name="Cordum H."/>
            <person name="Wilson R."/>
            <person name="Cheng Z."/>
            <person name="Jin W."/>
            <person name="Jiang J."/>
            <person name="Leong S.A."/>
            <person name="Iwama H."/>
            <person name="Gojobori T."/>
            <person name="Itoh T."/>
            <person name="Niimura Y."/>
            <person name="Fujii Y."/>
            <person name="Habara T."/>
            <person name="Sakai H."/>
            <person name="Sato Y."/>
            <person name="Wilson G."/>
            <person name="Kumar K."/>
            <person name="McCouch S."/>
            <person name="Juretic N."/>
            <person name="Hoen D."/>
            <person name="Wright S."/>
            <person name="Bruskiewich R."/>
            <person name="Bureau T."/>
            <person name="Miyao A."/>
            <person name="Hirochika H."/>
            <person name="Nishikawa T."/>
            <person name="Kadowaki K."/>
            <person name="Sugiura M."/>
            <person name="Burr B."/>
            <person name="Sasaki T."/>
        </authorList>
    </citation>
    <scope>NUCLEOTIDE SEQUENCE [LARGE SCALE GENOMIC DNA]</scope>
    <source>
        <strain evidence="2">cv. Nipponbare</strain>
    </source>
</reference>
<dbReference type="EMBL" id="AP008217">
    <property type="protein sequence ID" value="BAF28635.1"/>
    <property type="molecule type" value="Genomic_DNA"/>
</dbReference>
<evidence type="ECO:0000313" key="1">
    <source>
        <dbReference type="EMBL" id="BAF28635.1"/>
    </source>
</evidence>
<feature type="non-terminal residue" evidence="1">
    <location>
        <position position="1"/>
    </location>
</feature>
<dbReference type="ESTHER" id="orysi-a2xc83">
    <property type="family name" value="Duf_829"/>
</dbReference>
<name>Q0IRN0_ORYSJ</name>
<organism evidence="1 2">
    <name type="scientific">Oryza sativa subsp. japonica</name>
    <name type="common">Rice</name>
    <dbReference type="NCBI Taxonomy" id="39947"/>
    <lineage>
        <taxon>Eukaryota</taxon>
        <taxon>Viridiplantae</taxon>
        <taxon>Streptophyta</taxon>
        <taxon>Embryophyta</taxon>
        <taxon>Tracheophyta</taxon>
        <taxon>Spermatophyta</taxon>
        <taxon>Magnoliopsida</taxon>
        <taxon>Liliopsida</taxon>
        <taxon>Poales</taxon>
        <taxon>Poaceae</taxon>
        <taxon>BOP clade</taxon>
        <taxon>Oryzoideae</taxon>
        <taxon>Oryzeae</taxon>
        <taxon>Oryzinae</taxon>
        <taxon>Oryza</taxon>
        <taxon>Oryza sativa</taxon>
    </lineage>
</organism>
<dbReference type="PANTHER" id="PTHR12265:SF0">
    <property type="entry name" value="EXPRESSED PROTEIN"/>
    <property type="match status" value="1"/>
</dbReference>